<evidence type="ECO:0000313" key="2">
    <source>
        <dbReference type="Proteomes" id="UP001642464"/>
    </source>
</evidence>
<keyword evidence="2" id="KW-1185">Reference proteome</keyword>
<evidence type="ECO:0000313" key="1">
    <source>
        <dbReference type="EMBL" id="CAK9060666.1"/>
    </source>
</evidence>
<organism evidence="1 2">
    <name type="scientific">Durusdinium trenchii</name>
    <dbReference type="NCBI Taxonomy" id="1381693"/>
    <lineage>
        <taxon>Eukaryota</taxon>
        <taxon>Sar</taxon>
        <taxon>Alveolata</taxon>
        <taxon>Dinophyceae</taxon>
        <taxon>Suessiales</taxon>
        <taxon>Symbiodiniaceae</taxon>
        <taxon>Durusdinium</taxon>
    </lineage>
</organism>
<comment type="caution">
    <text evidence="1">The sequence shown here is derived from an EMBL/GenBank/DDBJ whole genome shotgun (WGS) entry which is preliminary data.</text>
</comment>
<name>A0ABP0NAN9_9DINO</name>
<gene>
    <name evidence="1" type="ORF">SCF082_LOCUS31917</name>
</gene>
<protein>
    <submittedName>
        <fullName evidence="1">Uncharacterized protein</fullName>
    </submittedName>
</protein>
<dbReference type="EMBL" id="CAXAMM010027347">
    <property type="protein sequence ID" value="CAK9060666.1"/>
    <property type="molecule type" value="Genomic_DNA"/>
</dbReference>
<sequence length="170" mass="19554">MQGSSLMNRAATQVSHFGPAARQVRWRQWLFPQTSKGWQPERFEHEGKALQFARQSKRIPIWKLGWATTIPTKYLIMVEHGQARLGPAYREERHLWAPSSTEETFITRSRDGTVFLRFKSEVLRVAGVRSGILRSPSRCLPGASQASRCLPERSENWPILRHLSVCWACP</sequence>
<dbReference type="Proteomes" id="UP001642464">
    <property type="component" value="Unassembled WGS sequence"/>
</dbReference>
<reference evidence="1 2" key="1">
    <citation type="submission" date="2024-02" db="EMBL/GenBank/DDBJ databases">
        <authorList>
            <person name="Chen Y."/>
            <person name="Shah S."/>
            <person name="Dougan E. K."/>
            <person name="Thang M."/>
            <person name="Chan C."/>
        </authorList>
    </citation>
    <scope>NUCLEOTIDE SEQUENCE [LARGE SCALE GENOMIC DNA]</scope>
</reference>
<accession>A0ABP0NAN9</accession>
<proteinExistence type="predicted"/>